<sequence length="116" mass="11994">YKGHRKMGRYISTTGTAGAVTREVSTTYAALVNDRILADSTGGAFTITLPANAGLLINDTIQIIDATSQTGVNAITVGRNGSLIQGVAEDLTVDLPGAIMTMVYTGATYGWILGAV</sequence>
<proteinExistence type="predicted"/>
<name>A0A381XEX3_9ZZZZ</name>
<dbReference type="EMBL" id="UINC01014932">
    <property type="protein sequence ID" value="SVA63294.1"/>
    <property type="molecule type" value="Genomic_DNA"/>
</dbReference>
<organism evidence="1">
    <name type="scientific">marine metagenome</name>
    <dbReference type="NCBI Taxonomy" id="408172"/>
    <lineage>
        <taxon>unclassified sequences</taxon>
        <taxon>metagenomes</taxon>
        <taxon>ecological metagenomes</taxon>
    </lineage>
</organism>
<accession>A0A381XEX3</accession>
<evidence type="ECO:0000313" key="1">
    <source>
        <dbReference type="EMBL" id="SVA63294.1"/>
    </source>
</evidence>
<gene>
    <name evidence="1" type="ORF">METZ01_LOCUS116148</name>
</gene>
<protein>
    <submittedName>
        <fullName evidence="1">Uncharacterized protein</fullName>
    </submittedName>
</protein>
<dbReference type="AlphaFoldDB" id="A0A381XEX3"/>
<reference evidence="1" key="1">
    <citation type="submission" date="2018-05" db="EMBL/GenBank/DDBJ databases">
        <authorList>
            <person name="Lanie J.A."/>
            <person name="Ng W.-L."/>
            <person name="Kazmierczak K.M."/>
            <person name="Andrzejewski T.M."/>
            <person name="Davidsen T.M."/>
            <person name="Wayne K.J."/>
            <person name="Tettelin H."/>
            <person name="Glass J.I."/>
            <person name="Rusch D."/>
            <person name="Podicherti R."/>
            <person name="Tsui H.-C.T."/>
            <person name="Winkler M.E."/>
        </authorList>
    </citation>
    <scope>NUCLEOTIDE SEQUENCE</scope>
</reference>
<feature type="non-terminal residue" evidence="1">
    <location>
        <position position="1"/>
    </location>
</feature>